<dbReference type="CDD" id="cd18787">
    <property type="entry name" value="SF2_C_DEAD"/>
    <property type="match status" value="1"/>
</dbReference>
<dbReference type="PROSITE" id="PS51194">
    <property type="entry name" value="HELICASE_CTER"/>
    <property type="match status" value="1"/>
</dbReference>
<gene>
    <name evidence="16" type="ORF">SU32_07630</name>
</gene>
<dbReference type="SMART" id="SM00487">
    <property type="entry name" value="DEXDc"/>
    <property type="match status" value="1"/>
</dbReference>
<dbReference type="GO" id="GO:0003676">
    <property type="term" value="F:nucleic acid binding"/>
    <property type="evidence" value="ECO:0007669"/>
    <property type="project" value="InterPro"/>
</dbReference>
<keyword evidence="2" id="KW-0963">Cytoplasm</keyword>
<keyword evidence="3 11" id="KW-0547">Nucleotide-binding</keyword>
<dbReference type="Pfam" id="PF00271">
    <property type="entry name" value="Helicase_C"/>
    <property type="match status" value="1"/>
</dbReference>
<dbReference type="InterPro" id="IPR001650">
    <property type="entry name" value="Helicase_C-like"/>
</dbReference>
<feature type="compositionally biased region" description="Basic residues" evidence="12">
    <location>
        <begin position="391"/>
        <end position="402"/>
    </location>
</feature>
<dbReference type="SUPFAM" id="SSF52540">
    <property type="entry name" value="P-loop containing nucleoside triphosphate hydrolases"/>
    <property type="match status" value="1"/>
</dbReference>
<evidence type="ECO:0000256" key="3">
    <source>
        <dbReference type="ARBA" id="ARBA00022741"/>
    </source>
</evidence>
<reference evidence="16 17" key="1">
    <citation type="submission" date="2015-01" db="EMBL/GenBank/DDBJ databases">
        <title>Ahrensia donghaiensis sp. nov., a novel dimethylsulphoniopropionate-cleavage bacterium isolated from seawater and emended descriptions of the genus Ahrensia and Ahrensia kielensis.</title>
        <authorList>
            <person name="Liu J."/>
        </authorList>
    </citation>
    <scope>NUCLEOTIDE SEQUENCE [LARGE SCALE GENOMIC DNA]</scope>
    <source>
        <strain evidence="16 17">LZD062</strain>
    </source>
</reference>
<comment type="caution">
    <text evidence="16">The sequence shown here is derived from an EMBL/GenBank/DDBJ whole genome shotgun (WGS) entry which is preliminary data.</text>
</comment>
<dbReference type="GO" id="GO:0042255">
    <property type="term" value="P:ribosome assembly"/>
    <property type="evidence" value="ECO:0007669"/>
    <property type="project" value="UniProtKB-ARBA"/>
</dbReference>
<dbReference type="AlphaFoldDB" id="A0A0N0E7U4"/>
<evidence type="ECO:0000256" key="6">
    <source>
        <dbReference type="ARBA" id="ARBA00022840"/>
    </source>
</evidence>
<dbReference type="OrthoDB" id="9805696at2"/>
<dbReference type="EMBL" id="JXMU01000010">
    <property type="protein sequence ID" value="KPB01575.1"/>
    <property type="molecule type" value="Genomic_DNA"/>
</dbReference>
<dbReference type="InterPro" id="IPR044742">
    <property type="entry name" value="DEAD/DEAH_RhlB"/>
</dbReference>
<dbReference type="GO" id="GO:0003724">
    <property type="term" value="F:RNA helicase activity"/>
    <property type="evidence" value="ECO:0007669"/>
    <property type="project" value="UniProtKB-EC"/>
</dbReference>
<dbReference type="InterPro" id="IPR014014">
    <property type="entry name" value="RNA_helicase_DEAD_Q_motif"/>
</dbReference>
<organism evidence="16 17">
    <name type="scientific">Ahrensia marina</name>
    <dbReference type="NCBI Taxonomy" id="1514904"/>
    <lineage>
        <taxon>Bacteria</taxon>
        <taxon>Pseudomonadati</taxon>
        <taxon>Pseudomonadota</taxon>
        <taxon>Alphaproteobacteria</taxon>
        <taxon>Hyphomicrobiales</taxon>
        <taxon>Ahrensiaceae</taxon>
        <taxon>Ahrensia</taxon>
    </lineage>
</organism>
<dbReference type="SMART" id="SM00490">
    <property type="entry name" value="HELICc"/>
    <property type="match status" value="1"/>
</dbReference>
<keyword evidence="6 11" id="KW-0067">ATP-binding</keyword>
<keyword evidence="4 11" id="KW-0378">Hydrolase</keyword>
<comment type="similarity">
    <text evidence="7 11">Belongs to the DEAD box helicase family.</text>
</comment>
<evidence type="ECO:0000259" key="15">
    <source>
        <dbReference type="PROSITE" id="PS51195"/>
    </source>
</evidence>
<dbReference type="PROSITE" id="PS51195">
    <property type="entry name" value="Q_MOTIF"/>
    <property type="match status" value="1"/>
</dbReference>
<evidence type="ECO:0000256" key="12">
    <source>
        <dbReference type="SAM" id="MobiDB-lite"/>
    </source>
</evidence>
<proteinExistence type="inferred from homology"/>
<dbReference type="Pfam" id="PF00270">
    <property type="entry name" value="DEAD"/>
    <property type="match status" value="1"/>
</dbReference>
<comment type="catalytic activity">
    <reaction evidence="8">
        <text>ATP + H2O = ADP + phosphate + H(+)</text>
        <dbReference type="Rhea" id="RHEA:13065"/>
        <dbReference type="ChEBI" id="CHEBI:15377"/>
        <dbReference type="ChEBI" id="CHEBI:15378"/>
        <dbReference type="ChEBI" id="CHEBI:30616"/>
        <dbReference type="ChEBI" id="CHEBI:43474"/>
        <dbReference type="ChEBI" id="CHEBI:456216"/>
        <dbReference type="EC" id="3.6.4.13"/>
    </reaction>
</comment>
<dbReference type="GO" id="GO:0005524">
    <property type="term" value="F:ATP binding"/>
    <property type="evidence" value="ECO:0007669"/>
    <property type="project" value="UniProtKB-KW"/>
</dbReference>
<evidence type="ECO:0000256" key="10">
    <source>
        <dbReference type="PROSITE-ProRule" id="PRU00552"/>
    </source>
</evidence>
<evidence type="ECO:0000259" key="14">
    <source>
        <dbReference type="PROSITE" id="PS51194"/>
    </source>
</evidence>
<dbReference type="PROSITE" id="PS51192">
    <property type="entry name" value="HELICASE_ATP_BIND_1"/>
    <property type="match status" value="1"/>
</dbReference>
<dbReference type="GO" id="GO:0016787">
    <property type="term" value="F:hydrolase activity"/>
    <property type="evidence" value="ECO:0007669"/>
    <property type="project" value="UniProtKB-KW"/>
</dbReference>
<dbReference type="CDD" id="cd00268">
    <property type="entry name" value="DEADc"/>
    <property type="match status" value="1"/>
</dbReference>
<dbReference type="PROSITE" id="PS00039">
    <property type="entry name" value="DEAD_ATP_HELICASE"/>
    <property type="match status" value="1"/>
</dbReference>
<sequence length="475" mass="52893">MVSFADLGLSQKVLQAVEDAGYSQPTPIQEGAIPHALQGKDVCGIAQTGTGKTASFVLPMITRLERGRARARMPRTLILEPTRELAAQVGENFQKYGKYHKLNVALLIGGVSFGDQEKKLERGADVLIATPGRLLDHSERGKLLLTGVDILVIDEADRMLDMGFIPDIERIVSLIPFTRQTLFFSATMPPEIQRLADKFLQGPVRVETARPSTTATTVEQRLIKTGGKDYEKRATLRDALKSQDNIKNAIIFCNRKRDVSTVWKSLEKHGFSVGALHGDMDQRSRSQMLQGFKDNEIQILVASDVAARGLDIPDVSHVFNYDIPIHAEDYVHRIGRTGRAGREGQAFSLVEKSATKYLDAIEKLIEKKIDWIELPGSAADNNDAKETAEPKRKKRGNNRKRGEKSDEKVEQSASENVTDNAKDERKAKIKENNAKKKSGKDDDRQRNKKKVDNDNNQPTGFGDEDSIPAFMFNGR</sequence>
<name>A0A0N0E7U4_9HYPH</name>
<dbReference type="Proteomes" id="UP000038011">
    <property type="component" value="Unassembled WGS sequence"/>
</dbReference>
<dbReference type="InterPro" id="IPR027417">
    <property type="entry name" value="P-loop_NTPase"/>
</dbReference>
<feature type="compositionally biased region" description="Basic and acidic residues" evidence="12">
    <location>
        <begin position="420"/>
        <end position="453"/>
    </location>
</feature>
<feature type="domain" description="Helicase C-terminal" evidence="14">
    <location>
        <begin position="235"/>
        <end position="382"/>
    </location>
</feature>
<dbReference type="EC" id="3.6.4.13" evidence="1"/>
<evidence type="ECO:0000256" key="5">
    <source>
        <dbReference type="ARBA" id="ARBA00022806"/>
    </source>
</evidence>
<dbReference type="InterPro" id="IPR050079">
    <property type="entry name" value="DEAD_box_RNA_helicase"/>
</dbReference>
<feature type="domain" description="DEAD-box RNA helicase Q" evidence="15">
    <location>
        <begin position="2"/>
        <end position="30"/>
    </location>
</feature>
<feature type="domain" description="Helicase ATP-binding" evidence="13">
    <location>
        <begin position="33"/>
        <end position="206"/>
    </location>
</feature>
<keyword evidence="5 11" id="KW-0347">Helicase</keyword>
<dbReference type="PANTHER" id="PTHR47959">
    <property type="entry name" value="ATP-DEPENDENT RNA HELICASE RHLE-RELATED"/>
    <property type="match status" value="1"/>
</dbReference>
<dbReference type="PANTHER" id="PTHR47959:SF13">
    <property type="entry name" value="ATP-DEPENDENT RNA HELICASE RHLE"/>
    <property type="match status" value="1"/>
</dbReference>
<feature type="region of interest" description="Disordered" evidence="12">
    <location>
        <begin position="377"/>
        <end position="475"/>
    </location>
</feature>
<accession>A0A0N0E7U4</accession>
<dbReference type="GO" id="GO:0005829">
    <property type="term" value="C:cytosol"/>
    <property type="evidence" value="ECO:0007669"/>
    <property type="project" value="TreeGrafter"/>
</dbReference>
<evidence type="ECO:0000256" key="11">
    <source>
        <dbReference type="RuleBase" id="RU000492"/>
    </source>
</evidence>
<dbReference type="InterPro" id="IPR014001">
    <property type="entry name" value="Helicase_ATP-bd"/>
</dbReference>
<dbReference type="STRING" id="1514904.SU32_07630"/>
<dbReference type="RefSeq" id="WP_053998887.1">
    <property type="nucleotide sequence ID" value="NZ_JXMU01000010.1"/>
</dbReference>
<dbReference type="FunFam" id="3.40.50.300:FF:000108">
    <property type="entry name" value="ATP-dependent RNA helicase RhlE"/>
    <property type="match status" value="1"/>
</dbReference>
<dbReference type="Gene3D" id="3.40.50.300">
    <property type="entry name" value="P-loop containing nucleotide triphosphate hydrolases"/>
    <property type="match status" value="2"/>
</dbReference>
<evidence type="ECO:0000259" key="13">
    <source>
        <dbReference type="PROSITE" id="PS51192"/>
    </source>
</evidence>
<dbReference type="GO" id="GO:0009266">
    <property type="term" value="P:response to temperature stimulus"/>
    <property type="evidence" value="ECO:0007669"/>
    <property type="project" value="UniProtKB-ARBA"/>
</dbReference>
<dbReference type="InterPro" id="IPR000629">
    <property type="entry name" value="RNA-helicase_DEAD-box_CS"/>
</dbReference>
<dbReference type="PATRIC" id="fig|1514904.3.peg.345"/>
<evidence type="ECO:0000256" key="8">
    <source>
        <dbReference type="ARBA" id="ARBA00047984"/>
    </source>
</evidence>
<evidence type="ECO:0000256" key="9">
    <source>
        <dbReference type="ARBA" id="ARBA00074363"/>
    </source>
</evidence>
<feature type="short sequence motif" description="Q motif" evidence="10">
    <location>
        <begin position="2"/>
        <end position="30"/>
    </location>
</feature>
<keyword evidence="17" id="KW-1185">Reference proteome</keyword>
<evidence type="ECO:0000256" key="7">
    <source>
        <dbReference type="ARBA" id="ARBA00038437"/>
    </source>
</evidence>
<evidence type="ECO:0000313" key="17">
    <source>
        <dbReference type="Proteomes" id="UP000038011"/>
    </source>
</evidence>
<evidence type="ECO:0000256" key="1">
    <source>
        <dbReference type="ARBA" id="ARBA00012552"/>
    </source>
</evidence>
<evidence type="ECO:0000256" key="2">
    <source>
        <dbReference type="ARBA" id="ARBA00022490"/>
    </source>
</evidence>
<evidence type="ECO:0000256" key="4">
    <source>
        <dbReference type="ARBA" id="ARBA00022801"/>
    </source>
</evidence>
<evidence type="ECO:0000313" key="16">
    <source>
        <dbReference type="EMBL" id="KPB01575.1"/>
    </source>
</evidence>
<dbReference type="InterPro" id="IPR011545">
    <property type="entry name" value="DEAD/DEAH_box_helicase_dom"/>
</dbReference>
<protein>
    <recommendedName>
        <fullName evidence="9">DEAD-box ATP-dependent RNA helicase RhpA</fullName>
        <ecNumber evidence="1">3.6.4.13</ecNumber>
    </recommendedName>
</protein>